<dbReference type="PIRSF" id="PIRSF010631">
    <property type="entry name" value="A-rhamnsds"/>
    <property type="match status" value="1"/>
</dbReference>
<evidence type="ECO:0000313" key="8">
    <source>
        <dbReference type="EMBL" id="ACB76343.1"/>
    </source>
</evidence>
<dbReference type="Gene3D" id="2.60.420.10">
    <property type="entry name" value="Maltose phosphorylase, domain 3"/>
    <property type="match status" value="1"/>
</dbReference>
<dbReference type="Gene3D" id="1.50.10.10">
    <property type="match status" value="1"/>
</dbReference>
<reference evidence="8 9" key="1">
    <citation type="journal article" date="2011" name="J. Bacteriol.">
        <title>Genome sequence of the verrucomicrobium Opitutus terrae PB90-1, an abundant inhabitant of rice paddy soil ecosystems.</title>
        <authorList>
            <person name="van Passel M.W."/>
            <person name="Kant R."/>
            <person name="Palva A."/>
            <person name="Copeland A."/>
            <person name="Lucas S."/>
            <person name="Lapidus A."/>
            <person name="Glavina del Rio T."/>
            <person name="Pitluck S."/>
            <person name="Goltsman E."/>
            <person name="Clum A."/>
            <person name="Sun H."/>
            <person name="Schmutz J."/>
            <person name="Larimer F.W."/>
            <person name="Land M.L."/>
            <person name="Hauser L."/>
            <person name="Kyrpides N."/>
            <person name="Mikhailova N."/>
            <person name="Richardson P.P."/>
            <person name="Janssen P.H."/>
            <person name="de Vos W.M."/>
            <person name="Smidt H."/>
        </authorList>
    </citation>
    <scope>NUCLEOTIDE SEQUENCE [LARGE SCALE GENOMIC DNA]</scope>
    <source>
        <strain evidence="9">DSM 11246 / JCM 15787 / PB90-1</strain>
    </source>
</reference>
<dbReference type="InterPro" id="IPR008928">
    <property type="entry name" value="6-hairpin_glycosidase_sf"/>
</dbReference>
<feature type="domain" description="Bacterial alpha-L-rhamnosidase N-terminal" evidence="5">
    <location>
        <begin position="197"/>
        <end position="365"/>
    </location>
</feature>
<feature type="domain" description="Alpha-L-rhamnosidase C-terminal" evidence="7">
    <location>
        <begin position="831"/>
        <end position="902"/>
    </location>
</feature>
<evidence type="ECO:0000256" key="1">
    <source>
        <dbReference type="ARBA" id="ARBA00001445"/>
    </source>
</evidence>
<dbReference type="STRING" id="452637.Oter_3063"/>
<sequence length="941" mass="103876">MSHALCVAPVALSPALLRTVLRAFIVSLAAIVVSSSTPSSLSAAAAATPRHTTAALTTEYQTDPVGIDVARPRLSWQLRSDARGLTQAAYQIQVALGMDALARGDLFWDSGKIASDQSVQVDYAGPVLSSSQRYIWRVRTWNRSGEASDWSAPAFWEMGLLRPSDWSAAWITPAWDEDTSKSNPAPLLRKEFAVEGEIRDARLYVTSLGLYEAELNGQRVGDAVLTPGWTSYDHRLVYQTYDVTSQLKSGANALGVTLGNGWYRGPLTWDLERNTYGDRVALLAQLRITYADGRIQTIASDASWKASTGPILLSEIYAGECYDARLKKSGWSQPGYDDRDWSAVRVLDHRKDILVAPLSPPMRRIEEIKPVAILHTPAGETVIDFGQNMVGWVRLKVHGPAGTTVTLRHAEVLDKAGNFYTANLRHAAQQIDYTLSGRGDETFEPHFTFQGFRYVAVQGWPGEPSLESFTGIVVHSDLPRTGHWESSNARLNQLQHNILWGQKGNFVDVPTDCPQRDERLGWTGDAQVFARTAAFNLNVVGFFTKWLRDVAADQKPSGAVPFVIPDVLSRNKETEGSSGWSDVATIAPWTLYLVYGDRRALETQYPSMKAWVEFIRTRAKGDLWTTGWHFGDWLSYATTSPDYPGATTGKDLIASAFYAHSADLLSKAATVLGKADDARTYTELFERIKVAFNREFVTPSGRVGEATQTAYVLALQFDLLPEDKRPEAARRLAADVKRFGNHLTTGFLGTPYLCRVLSDHGQLDTAYALLNQDTYPSWLYPVSQGATTIWERWDGIKPDGTFQDAGMNSFNHYAYGAIGDWMYSVVAGIDIDPAAPGYKHLLIQPRPGGGLTDVRARLETQYGQVASAWKLADGHLELVVEIPPNTRATIRLPGAARMKDVRESGQPLARAAGITQVSRRDDAVIVAAGSGEYRFTYPLRR</sequence>
<dbReference type="InterPro" id="IPR016007">
    <property type="entry name" value="Alpha_rhamnosid"/>
</dbReference>
<evidence type="ECO:0000259" key="6">
    <source>
        <dbReference type="Pfam" id="PF17389"/>
    </source>
</evidence>
<dbReference type="eggNOG" id="COG3408">
    <property type="taxonomic scope" value="Bacteria"/>
</dbReference>
<dbReference type="OrthoDB" id="9761045at2"/>
<evidence type="ECO:0000259" key="7">
    <source>
        <dbReference type="Pfam" id="PF17390"/>
    </source>
</evidence>
<dbReference type="InterPro" id="IPR035398">
    <property type="entry name" value="Bac_rhamnosid_C"/>
</dbReference>
<dbReference type="HOGENOM" id="CLU_002926_1_1_0"/>
<dbReference type="EMBL" id="CP001032">
    <property type="protein sequence ID" value="ACB76343.1"/>
    <property type="molecule type" value="Genomic_DNA"/>
</dbReference>
<dbReference type="AlphaFoldDB" id="B1ZZ16"/>
<dbReference type="Pfam" id="PF17389">
    <property type="entry name" value="Bac_rhamnosid6H"/>
    <property type="match status" value="1"/>
</dbReference>
<evidence type="ECO:0000256" key="2">
    <source>
        <dbReference type="ARBA" id="ARBA00012652"/>
    </source>
</evidence>
<dbReference type="Pfam" id="PF05592">
    <property type="entry name" value="Bac_rhamnosid"/>
    <property type="match status" value="1"/>
</dbReference>
<dbReference type="Proteomes" id="UP000007013">
    <property type="component" value="Chromosome"/>
</dbReference>
<dbReference type="InterPro" id="IPR013783">
    <property type="entry name" value="Ig-like_fold"/>
</dbReference>
<dbReference type="PANTHER" id="PTHR33307">
    <property type="entry name" value="ALPHA-RHAMNOSIDASE (EUROFUNG)"/>
    <property type="match status" value="1"/>
</dbReference>
<feature type="domain" description="Alpha-L-rhamnosidase six-hairpin glycosidase" evidence="6">
    <location>
        <begin position="480"/>
        <end position="826"/>
    </location>
</feature>
<dbReference type="PANTHER" id="PTHR33307:SF6">
    <property type="entry name" value="ALPHA-RHAMNOSIDASE (EUROFUNG)-RELATED"/>
    <property type="match status" value="1"/>
</dbReference>
<accession>B1ZZ16</accession>
<dbReference type="InterPro" id="IPR008902">
    <property type="entry name" value="Rhamnosid_concanavalin"/>
</dbReference>
<feature type="domain" description="Alpha-L-rhamnosidase concanavalin-like" evidence="4">
    <location>
        <begin position="375"/>
        <end position="475"/>
    </location>
</feature>
<gene>
    <name evidence="8" type="ordered locus">Oter_3063</name>
</gene>
<dbReference type="Gene3D" id="2.60.40.10">
    <property type="entry name" value="Immunoglobulins"/>
    <property type="match status" value="1"/>
</dbReference>
<organism evidence="8 9">
    <name type="scientific">Opitutus terrae (strain DSM 11246 / JCM 15787 / PB90-1)</name>
    <dbReference type="NCBI Taxonomy" id="452637"/>
    <lineage>
        <taxon>Bacteria</taxon>
        <taxon>Pseudomonadati</taxon>
        <taxon>Verrucomicrobiota</taxon>
        <taxon>Opitutia</taxon>
        <taxon>Opitutales</taxon>
        <taxon>Opitutaceae</taxon>
        <taxon>Opitutus</taxon>
    </lineage>
</organism>
<protein>
    <recommendedName>
        <fullName evidence="2">alpha-L-rhamnosidase</fullName>
        <ecNumber evidence="2">3.2.1.40</ecNumber>
    </recommendedName>
</protein>
<dbReference type="CAZy" id="GH78">
    <property type="family name" value="Glycoside Hydrolase Family 78"/>
</dbReference>
<name>B1ZZ16_OPITP</name>
<dbReference type="InterPro" id="IPR012341">
    <property type="entry name" value="6hp_glycosidase-like_sf"/>
</dbReference>
<dbReference type="KEGG" id="ote:Oter_3063"/>
<evidence type="ECO:0000259" key="5">
    <source>
        <dbReference type="Pfam" id="PF08531"/>
    </source>
</evidence>
<comment type="catalytic activity">
    <reaction evidence="1">
        <text>Hydrolysis of terminal non-reducing alpha-L-rhamnose residues in alpha-L-rhamnosides.</text>
        <dbReference type="EC" id="3.2.1.40"/>
    </reaction>
</comment>
<dbReference type="EC" id="3.2.1.40" evidence="2"/>
<dbReference type="Pfam" id="PF17390">
    <property type="entry name" value="Bac_rhamnosid_C"/>
    <property type="match status" value="1"/>
</dbReference>
<dbReference type="Gene3D" id="2.60.120.260">
    <property type="entry name" value="Galactose-binding domain-like"/>
    <property type="match status" value="2"/>
</dbReference>
<dbReference type="Pfam" id="PF08531">
    <property type="entry name" value="Bac_rhamnosid_N"/>
    <property type="match status" value="1"/>
</dbReference>
<dbReference type="InterPro" id="IPR013737">
    <property type="entry name" value="Bac_rhamnosid_N"/>
</dbReference>
<proteinExistence type="predicted"/>
<dbReference type="GO" id="GO:0005975">
    <property type="term" value="P:carbohydrate metabolic process"/>
    <property type="evidence" value="ECO:0007669"/>
    <property type="project" value="InterPro"/>
</dbReference>
<keyword evidence="3" id="KW-0378">Hydrolase</keyword>
<evidence type="ECO:0000256" key="3">
    <source>
        <dbReference type="ARBA" id="ARBA00022801"/>
    </source>
</evidence>
<dbReference type="Pfam" id="PF25788">
    <property type="entry name" value="Ig_Rha78A_N"/>
    <property type="match status" value="1"/>
</dbReference>
<dbReference type="InterPro" id="IPR035396">
    <property type="entry name" value="Bac_rhamnosid6H"/>
</dbReference>
<keyword evidence="9" id="KW-1185">Reference proteome</keyword>
<evidence type="ECO:0000259" key="4">
    <source>
        <dbReference type="Pfam" id="PF05592"/>
    </source>
</evidence>
<evidence type="ECO:0000313" key="9">
    <source>
        <dbReference type="Proteomes" id="UP000007013"/>
    </source>
</evidence>
<dbReference type="GO" id="GO:0030596">
    <property type="term" value="F:alpha-L-rhamnosidase activity"/>
    <property type="evidence" value="ECO:0007669"/>
    <property type="project" value="UniProtKB-EC"/>
</dbReference>
<dbReference type="SUPFAM" id="SSF48208">
    <property type="entry name" value="Six-hairpin glycosidases"/>
    <property type="match status" value="1"/>
</dbReference>